<feature type="compositionally biased region" description="Basic and acidic residues" evidence="3">
    <location>
        <begin position="461"/>
        <end position="473"/>
    </location>
</feature>
<evidence type="ECO:0000313" key="5">
    <source>
        <dbReference type="EMBL" id="PWA66328.1"/>
    </source>
</evidence>
<evidence type="ECO:0000256" key="4">
    <source>
        <dbReference type="SAM" id="Phobius"/>
    </source>
</evidence>
<dbReference type="PANTHER" id="PTHR31342:SF4">
    <property type="entry name" value="ACTIN BINDING PROTEIN FAMILY"/>
    <property type="match status" value="1"/>
</dbReference>
<keyword evidence="1 2" id="KW-0175">Coiled coil</keyword>
<feature type="compositionally biased region" description="Low complexity" evidence="3">
    <location>
        <begin position="410"/>
        <end position="420"/>
    </location>
</feature>
<accession>A0A2U1MYJ8</accession>
<evidence type="ECO:0000256" key="3">
    <source>
        <dbReference type="SAM" id="MobiDB-lite"/>
    </source>
</evidence>
<keyword evidence="4" id="KW-0812">Transmembrane</keyword>
<dbReference type="InterPro" id="IPR040265">
    <property type="entry name" value="CHUP1/IPGA1-like"/>
</dbReference>
<keyword evidence="6" id="KW-1185">Reference proteome</keyword>
<evidence type="ECO:0000256" key="1">
    <source>
        <dbReference type="ARBA" id="ARBA00023054"/>
    </source>
</evidence>
<feature type="region of interest" description="Disordered" evidence="3">
    <location>
        <begin position="446"/>
        <end position="493"/>
    </location>
</feature>
<reference evidence="5 6" key="1">
    <citation type="journal article" date="2018" name="Mol. Plant">
        <title>The genome of Artemisia annua provides insight into the evolution of Asteraceae family and artemisinin biosynthesis.</title>
        <authorList>
            <person name="Shen Q."/>
            <person name="Zhang L."/>
            <person name="Liao Z."/>
            <person name="Wang S."/>
            <person name="Yan T."/>
            <person name="Shi P."/>
            <person name="Liu M."/>
            <person name="Fu X."/>
            <person name="Pan Q."/>
            <person name="Wang Y."/>
            <person name="Lv Z."/>
            <person name="Lu X."/>
            <person name="Zhang F."/>
            <person name="Jiang W."/>
            <person name="Ma Y."/>
            <person name="Chen M."/>
            <person name="Hao X."/>
            <person name="Li L."/>
            <person name="Tang Y."/>
            <person name="Lv G."/>
            <person name="Zhou Y."/>
            <person name="Sun X."/>
            <person name="Brodelius P.E."/>
            <person name="Rose J.K.C."/>
            <person name="Tang K."/>
        </authorList>
    </citation>
    <scope>NUCLEOTIDE SEQUENCE [LARGE SCALE GENOMIC DNA]</scope>
    <source>
        <strain evidence="6">cv. Huhao1</strain>
        <tissue evidence="5">Leaf</tissue>
    </source>
</reference>
<protein>
    <recommendedName>
        <fullName evidence="7">Actin binding protein family</fullName>
    </recommendedName>
</protein>
<dbReference type="PANTHER" id="PTHR31342">
    <property type="entry name" value="PROTEIN CHUP1, CHLOROPLASTIC"/>
    <property type="match status" value="1"/>
</dbReference>
<dbReference type="STRING" id="35608.A0A2U1MYJ8"/>
<keyword evidence="4" id="KW-0472">Membrane</keyword>
<dbReference type="GO" id="GO:0055028">
    <property type="term" value="C:cortical microtubule"/>
    <property type="evidence" value="ECO:0007669"/>
    <property type="project" value="TreeGrafter"/>
</dbReference>
<feature type="transmembrane region" description="Helical" evidence="4">
    <location>
        <begin position="12"/>
        <end position="28"/>
    </location>
</feature>
<feature type="region of interest" description="Disordered" evidence="3">
    <location>
        <begin position="409"/>
        <end position="432"/>
    </location>
</feature>
<gene>
    <name evidence="5" type="ORF">CTI12_AA323890</name>
</gene>
<evidence type="ECO:0000256" key="2">
    <source>
        <dbReference type="SAM" id="Coils"/>
    </source>
</evidence>
<keyword evidence="4" id="KW-1133">Transmembrane helix</keyword>
<feature type="coiled-coil region" evidence="2">
    <location>
        <begin position="280"/>
        <end position="331"/>
    </location>
</feature>
<feature type="compositionally biased region" description="Low complexity" evidence="3">
    <location>
        <begin position="36"/>
        <end position="49"/>
    </location>
</feature>
<sequence>MGKGQKDINFKIGLALVFSIGGMLFSFIRNKTINPSKSQSGSSKSSDCSNEGIPSRGSKSEHGDASSKMSDSCVFDPLASDKNGELHNSMLDLSPSSKSNADKEAYLLPEFDDLMKEFDITSIKVNLDIPEAESPPKVQSRVINETCEQEIKNLQNTVKTLKERERDLKAQLLEYSRLKQEETTVRELQSRLKLNSMESKLLTLKVESLQTENKRLESQTADYNKVLSDLEAARAKIKLLKKKLLSETAQNKERILGLQQRVQKMQEDERKGSVGISLEIESNLCKLKDLEAEAEELRNCFLQIGKLREESEHLKKQNRELKNEIEQLQTDRCSDVEELVYLKWINACLRYELRNHQPDLGKIMARDLSKTLSPKSEARAKQLILEYANKDHEGEMGVDIDINIPELDSDQWSSSQNSNLTDSGEIDEPYRKNNKFFREAREVLKRKRRAYPSPSHPPPRPRSDIGVHKRIDSIAESEGSLDSPSSSDGQKSELVKYAEVLKDSNQKPTIKVRRRSKGFVSF</sequence>
<comment type="caution">
    <text evidence="5">The sequence shown here is derived from an EMBL/GenBank/DDBJ whole genome shotgun (WGS) entry which is preliminary data.</text>
</comment>
<feature type="coiled-coil region" evidence="2">
    <location>
        <begin position="144"/>
        <end position="250"/>
    </location>
</feature>
<feature type="region of interest" description="Disordered" evidence="3">
    <location>
        <begin position="34"/>
        <end position="74"/>
    </location>
</feature>
<proteinExistence type="predicted"/>
<dbReference type="AlphaFoldDB" id="A0A2U1MYJ8"/>
<dbReference type="GO" id="GO:0072699">
    <property type="term" value="P:protein localization to cortical microtubule cytoskeleton"/>
    <property type="evidence" value="ECO:0007669"/>
    <property type="project" value="TreeGrafter"/>
</dbReference>
<name>A0A2U1MYJ8_ARTAN</name>
<dbReference type="EMBL" id="PKPP01004053">
    <property type="protein sequence ID" value="PWA66328.1"/>
    <property type="molecule type" value="Genomic_DNA"/>
</dbReference>
<organism evidence="5 6">
    <name type="scientific">Artemisia annua</name>
    <name type="common">Sweet wormwood</name>
    <dbReference type="NCBI Taxonomy" id="35608"/>
    <lineage>
        <taxon>Eukaryota</taxon>
        <taxon>Viridiplantae</taxon>
        <taxon>Streptophyta</taxon>
        <taxon>Embryophyta</taxon>
        <taxon>Tracheophyta</taxon>
        <taxon>Spermatophyta</taxon>
        <taxon>Magnoliopsida</taxon>
        <taxon>eudicotyledons</taxon>
        <taxon>Gunneridae</taxon>
        <taxon>Pentapetalae</taxon>
        <taxon>asterids</taxon>
        <taxon>campanulids</taxon>
        <taxon>Asterales</taxon>
        <taxon>Asteraceae</taxon>
        <taxon>Asteroideae</taxon>
        <taxon>Anthemideae</taxon>
        <taxon>Artemisiinae</taxon>
        <taxon>Artemisia</taxon>
    </lineage>
</organism>
<feature type="compositionally biased region" description="Low complexity" evidence="3">
    <location>
        <begin position="476"/>
        <end position="489"/>
    </location>
</feature>
<evidence type="ECO:0000313" key="6">
    <source>
        <dbReference type="Proteomes" id="UP000245207"/>
    </source>
</evidence>
<dbReference type="Proteomes" id="UP000245207">
    <property type="component" value="Unassembled WGS sequence"/>
</dbReference>
<dbReference type="OrthoDB" id="1870283at2759"/>
<evidence type="ECO:0008006" key="7">
    <source>
        <dbReference type="Google" id="ProtNLM"/>
    </source>
</evidence>